<evidence type="ECO:0000313" key="8">
    <source>
        <dbReference type="Proteomes" id="UP000262371"/>
    </source>
</evidence>
<dbReference type="InterPro" id="IPR036922">
    <property type="entry name" value="Rieske_2Fe-2S_sf"/>
</dbReference>
<dbReference type="SUPFAM" id="SSF50022">
    <property type="entry name" value="ISP domain"/>
    <property type="match status" value="1"/>
</dbReference>
<gene>
    <name evidence="7" type="ORF">DY926_15735</name>
</gene>
<keyword evidence="1" id="KW-0001">2Fe-2S</keyword>
<keyword evidence="2" id="KW-0479">Metal-binding</keyword>
<evidence type="ECO:0000313" key="7">
    <source>
        <dbReference type="EMBL" id="RFD18602.1"/>
    </source>
</evidence>
<evidence type="ECO:0000256" key="5">
    <source>
        <dbReference type="ARBA" id="ARBA00023014"/>
    </source>
</evidence>
<sequence>MKQDDPGSHALCALSAARMAPRRVMCAGPALVVWVGADDRPAVLDDRCPHGDARLSAGYVVGGRIVCPYHMWAFGPGGHADVPGGGQHGMQCMARAYRCWVSGGQVWTALEPYWPDPGAATRV</sequence>
<reference evidence="7 8" key="1">
    <citation type="submission" date="2018-08" db="EMBL/GenBank/DDBJ databases">
        <title>Komagataeibacter sp. AV 382.</title>
        <authorList>
            <person name="Skraban J."/>
            <person name="Trcek J."/>
        </authorList>
    </citation>
    <scope>NUCLEOTIDE SEQUENCE [LARGE SCALE GENOMIC DNA]</scope>
    <source>
        <strain evidence="7 8">AV 382</strain>
    </source>
</reference>
<organism evidence="7 8">
    <name type="scientific">Komagataeibacter melaceti</name>
    <dbReference type="NCBI Taxonomy" id="2766577"/>
    <lineage>
        <taxon>Bacteria</taxon>
        <taxon>Pseudomonadati</taxon>
        <taxon>Pseudomonadota</taxon>
        <taxon>Alphaproteobacteria</taxon>
        <taxon>Acetobacterales</taxon>
        <taxon>Acetobacteraceae</taxon>
        <taxon>Komagataeibacter</taxon>
    </lineage>
</organism>
<dbReference type="Proteomes" id="UP000262371">
    <property type="component" value="Unassembled WGS sequence"/>
</dbReference>
<dbReference type="Pfam" id="PF00355">
    <property type="entry name" value="Rieske"/>
    <property type="match status" value="1"/>
</dbReference>
<feature type="domain" description="Rieske" evidence="6">
    <location>
        <begin position="9"/>
        <end position="108"/>
    </location>
</feature>
<evidence type="ECO:0000256" key="3">
    <source>
        <dbReference type="ARBA" id="ARBA00023002"/>
    </source>
</evidence>
<keyword evidence="5" id="KW-0411">Iron-sulfur</keyword>
<comment type="caution">
    <text evidence="7">The sequence shown here is derived from an EMBL/GenBank/DDBJ whole genome shotgun (WGS) entry which is preliminary data.</text>
</comment>
<evidence type="ECO:0000256" key="4">
    <source>
        <dbReference type="ARBA" id="ARBA00023004"/>
    </source>
</evidence>
<dbReference type="EMBL" id="QUWV01000184">
    <property type="protein sequence ID" value="RFD18602.1"/>
    <property type="molecule type" value="Genomic_DNA"/>
</dbReference>
<proteinExistence type="predicted"/>
<dbReference type="AlphaFoldDB" id="A0A371YWK1"/>
<keyword evidence="3" id="KW-0560">Oxidoreductase</keyword>
<dbReference type="InterPro" id="IPR050584">
    <property type="entry name" value="Cholesterol_7-desaturase"/>
</dbReference>
<dbReference type="GO" id="GO:0051537">
    <property type="term" value="F:2 iron, 2 sulfur cluster binding"/>
    <property type="evidence" value="ECO:0007669"/>
    <property type="project" value="UniProtKB-KW"/>
</dbReference>
<dbReference type="OrthoDB" id="9800776at2"/>
<dbReference type="PANTHER" id="PTHR21266:SF60">
    <property type="entry name" value="3-KETOSTEROID-9-ALPHA-MONOOXYGENASE, OXYGENASE COMPONENT"/>
    <property type="match status" value="1"/>
</dbReference>
<accession>A0A371YWK1</accession>
<keyword evidence="8" id="KW-1185">Reference proteome</keyword>
<keyword evidence="4" id="KW-0408">Iron</keyword>
<dbReference type="RefSeq" id="WP_116704219.1">
    <property type="nucleotide sequence ID" value="NZ_QUWV01000184.1"/>
</dbReference>
<evidence type="ECO:0000256" key="2">
    <source>
        <dbReference type="ARBA" id="ARBA00022723"/>
    </source>
</evidence>
<protein>
    <submittedName>
        <fullName evidence="7">Rieske (2Fe-2S) protein</fullName>
    </submittedName>
</protein>
<name>A0A371YWK1_9PROT</name>
<dbReference type="InterPro" id="IPR017941">
    <property type="entry name" value="Rieske_2Fe-2S"/>
</dbReference>
<dbReference type="PANTHER" id="PTHR21266">
    <property type="entry name" value="IRON-SULFUR DOMAIN CONTAINING PROTEIN"/>
    <property type="match status" value="1"/>
</dbReference>
<dbReference type="PROSITE" id="PS51296">
    <property type="entry name" value="RIESKE"/>
    <property type="match status" value="1"/>
</dbReference>
<dbReference type="Gene3D" id="2.102.10.10">
    <property type="entry name" value="Rieske [2Fe-2S] iron-sulphur domain"/>
    <property type="match status" value="1"/>
</dbReference>
<dbReference type="GO" id="GO:0016491">
    <property type="term" value="F:oxidoreductase activity"/>
    <property type="evidence" value="ECO:0007669"/>
    <property type="project" value="UniProtKB-KW"/>
</dbReference>
<dbReference type="GO" id="GO:0046872">
    <property type="term" value="F:metal ion binding"/>
    <property type="evidence" value="ECO:0007669"/>
    <property type="project" value="UniProtKB-KW"/>
</dbReference>
<evidence type="ECO:0000256" key="1">
    <source>
        <dbReference type="ARBA" id="ARBA00022714"/>
    </source>
</evidence>
<evidence type="ECO:0000259" key="6">
    <source>
        <dbReference type="PROSITE" id="PS51296"/>
    </source>
</evidence>